<organism evidence="1 2">
    <name type="scientific">Heliorestis convoluta</name>
    <dbReference type="NCBI Taxonomy" id="356322"/>
    <lineage>
        <taxon>Bacteria</taxon>
        <taxon>Bacillati</taxon>
        <taxon>Bacillota</taxon>
        <taxon>Clostridia</taxon>
        <taxon>Eubacteriales</taxon>
        <taxon>Heliobacteriaceae</taxon>
        <taxon>Heliorestis</taxon>
    </lineage>
</organism>
<dbReference type="EMBL" id="CP045875">
    <property type="protein sequence ID" value="QGG46801.1"/>
    <property type="molecule type" value="Genomic_DNA"/>
</dbReference>
<dbReference type="AlphaFoldDB" id="A0A5Q2MY22"/>
<accession>A0A5Q2MY22</accession>
<protein>
    <submittedName>
        <fullName evidence="1">Uncharacterized protein</fullName>
    </submittedName>
</protein>
<evidence type="ECO:0000313" key="2">
    <source>
        <dbReference type="Proteomes" id="UP000366051"/>
    </source>
</evidence>
<reference evidence="2" key="1">
    <citation type="submission" date="2019-11" db="EMBL/GenBank/DDBJ databases">
        <title>Genome sequence of Heliorestis convoluta strain HH, an alkaliphilic and minimalistic phototrophic bacterium from a soda lake in Egypt.</title>
        <authorList>
            <person name="Dewey E.D."/>
            <person name="Stokes L.M."/>
            <person name="Burchell B.M."/>
            <person name="Shaffer K.N."/>
            <person name="Huntington A.M."/>
            <person name="Baker J.M."/>
            <person name="Nadendla S."/>
            <person name="Giglio M.G."/>
            <person name="Touchman J.W."/>
            <person name="Blankenship R.E."/>
            <person name="Madigan M.T."/>
            <person name="Sattley W.M."/>
        </authorList>
    </citation>
    <scope>NUCLEOTIDE SEQUENCE [LARGE SCALE GENOMIC DNA]</scope>
    <source>
        <strain evidence="2">HH</strain>
    </source>
</reference>
<dbReference type="Proteomes" id="UP000366051">
    <property type="component" value="Chromosome"/>
</dbReference>
<sequence length="48" mass="5565">MLGTTCGWFFVALKILEDLFFLKTLLFLTEFLVATPVLRMEVLCRNPL</sequence>
<gene>
    <name evidence="1" type="ORF">FTV88_0622</name>
</gene>
<dbReference type="KEGG" id="hcv:FTV88_0622"/>
<keyword evidence="2" id="KW-1185">Reference proteome</keyword>
<proteinExistence type="predicted"/>
<name>A0A5Q2MY22_9FIRM</name>
<evidence type="ECO:0000313" key="1">
    <source>
        <dbReference type="EMBL" id="QGG46801.1"/>
    </source>
</evidence>